<dbReference type="RefSeq" id="WP_186908713.1">
    <property type="nucleotide sequence ID" value="NZ_JACOPP010000028.1"/>
</dbReference>
<evidence type="ECO:0000313" key="1">
    <source>
        <dbReference type="EMBL" id="MBC5734895.1"/>
    </source>
</evidence>
<evidence type="ECO:0000313" key="2">
    <source>
        <dbReference type="Proteomes" id="UP000661435"/>
    </source>
</evidence>
<dbReference type="EMBL" id="JACOPP010000028">
    <property type="protein sequence ID" value="MBC5734895.1"/>
    <property type="molecule type" value="Genomic_DNA"/>
</dbReference>
<organism evidence="1 2">
    <name type="scientific">Lawsonibacter hominis</name>
    <dbReference type="NCBI Taxonomy" id="2763053"/>
    <lineage>
        <taxon>Bacteria</taxon>
        <taxon>Bacillati</taxon>
        <taxon>Bacillota</taxon>
        <taxon>Clostridia</taxon>
        <taxon>Eubacteriales</taxon>
        <taxon>Oscillospiraceae</taxon>
        <taxon>Lawsonibacter</taxon>
    </lineage>
</organism>
<keyword evidence="2" id="KW-1185">Reference proteome</keyword>
<dbReference type="Proteomes" id="UP000661435">
    <property type="component" value="Unassembled WGS sequence"/>
</dbReference>
<protein>
    <submittedName>
        <fullName evidence="1">Uncharacterized protein</fullName>
    </submittedName>
</protein>
<dbReference type="InterPro" id="IPR045751">
    <property type="entry name" value="DUF6179"/>
</dbReference>
<proteinExistence type="predicted"/>
<reference evidence="1" key="1">
    <citation type="submission" date="2020-08" db="EMBL/GenBank/DDBJ databases">
        <title>Genome public.</title>
        <authorList>
            <person name="Liu C."/>
            <person name="Sun Q."/>
        </authorList>
    </citation>
    <scope>NUCLEOTIDE SEQUENCE</scope>
    <source>
        <strain evidence="1">NSJ-51</strain>
    </source>
</reference>
<dbReference type="Pfam" id="PF19677">
    <property type="entry name" value="DUF6179"/>
    <property type="match status" value="1"/>
</dbReference>
<comment type="caution">
    <text evidence="1">The sequence shown here is derived from an EMBL/GenBank/DDBJ whole genome shotgun (WGS) entry which is preliminary data.</text>
</comment>
<name>A0A8J6JIL0_9FIRM</name>
<gene>
    <name evidence="1" type="ORF">H8S57_14345</name>
</gene>
<sequence length="294" mass="32180">MSGGLPERAFSPEEAAALRQKLWPLLARQAGLYTGCGSSSLPEDTARELLCSLCYTLKVWFQAGGAASQPLADADLEAGLRQGQAILEQKCRQARRLWMAVRHSAPDLKNRALADTLDSIGAFFQRYDLRFFAHCIPCDIDYPLCRAVPEALPGVDYILAYLDRLGMEHALLRPFAPSRVRRLLAAGCPDPVGLLVNLCEPVLANAVGLTLLGEDPRELEITPQRRTRLCEYFEPLPPHRARAALRDGAARLCAGLGLPTPAADYFMDTAQALHPRIEAALPNRLNGVFLSLAP</sequence>
<accession>A0A8J6JIL0</accession>
<dbReference type="AlphaFoldDB" id="A0A8J6JIL0"/>